<proteinExistence type="inferred from homology"/>
<evidence type="ECO:0000256" key="1">
    <source>
        <dbReference type="ARBA" id="ARBA00010718"/>
    </source>
</evidence>
<dbReference type="InterPro" id="IPR023561">
    <property type="entry name" value="Carbonic_anhydrase_a-class"/>
</dbReference>
<dbReference type="InterPro" id="IPR036398">
    <property type="entry name" value="CA_dom_sf"/>
</dbReference>
<protein>
    <recommendedName>
        <fullName evidence="2">carbonic anhydrase</fullName>
        <ecNumber evidence="2">4.2.1.1</ecNumber>
    </recommendedName>
</protein>
<dbReference type="Pfam" id="PF00194">
    <property type="entry name" value="Carb_anhydrase"/>
    <property type="match status" value="1"/>
</dbReference>
<feature type="domain" description="Alpha-carbonic anhydrase" evidence="7">
    <location>
        <begin position="55"/>
        <end position="273"/>
    </location>
</feature>
<evidence type="ECO:0000259" key="7">
    <source>
        <dbReference type="PROSITE" id="PS51144"/>
    </source>
</evidence>
<sequence>MSLVCSSSAKRENFVKNYSPPRCFFSSSRGHVSRSTRLCQILVVFLFCVHFSECHPWKYDSDEDDGDKDWKGLCDSGRRQSPVDLTKRNCVTTSRIEPIAFIHYNRPVATNVTNNGHTVVLKLDHNQKEIGIAAGGLYDYYILDSVHFHWGGSEHTFNGQRLKSEIHFVHYSSRYDSLGAAKDQPRGLAVVAVVINLEKFRTVNSDEGRDIKYNYRPTQPQHDRKIFFVQSSQYLAAVQDDGSNASRIRLAPWVLIVVMGLDTIRQGQIQANI</sequence>
<dbReference type="EMBL" id="HBUF01029780">
    <property type="protein sequence ID" value="CAG6614254.1"/>
    <property type="molecule type" value="Transcribed_RNA"/>
</dbReference>
<dbReference type="SMART" id="SM01057">
    <property type="entry name" value="Carb_anhydrase"/>
    <property type="match status" value="1"/>
</dbReference>
<comment type="catalytic activity">
    <reaction evidence="6">
        <text>hydrogencarbonate + H(+) = CO2 + H2O</text>
        <dbReference type="Rhea" id="RHEA:10748"/>
        <dbReference type="ChEBI" id="CHEBI:15377"/>
        <dbReference type="ChEBI" id="CHEBI:15378"/>
        <dbReference type="ChEBI" id="CHEBI:16526"/>
        <dbReference type="ChEBI" id="CHEBI:17544"/>
        <dbReference type="EC" id="4.2.1.1"/>
    </reaction>
</comment>
<organism evidence="8">
    <name type="scientific">Cacopsylla melanoneura</name>
    <dbReference type="NCBI Taxonomy" id="428564"/>
    <lineage>
        <taxon>Eukaryota</taxon>
        <taxon>Metazoa</taxon>
        <taxon>Ecdysozoa</taxon>
        <taxon>Arthropoda</taxon>
        <taxon>Hexapoda</taxon>
        <taxon>Insecta</taxon>
        <taxon>Pterygota</taxon>
        <taxon>Neoptera</taxon>
        <taxon>Paraneoptera</taxon>
        <taxon>Hemiptera</taxon>
        <taxon>Sternorrhyncha</taxon>
        <taxon>Psylloidea</taxon>
        <taxon>Psyllidae</taxon>
        <taxon>Psyllinae</taxon>
        <taxon>Cacopsylla</taxon>
    </lineage>
</organism>
<accession>A0A8D8LQ28</accession>
<keyword evidence="5" id="KW-0456">Lyase</keyword>
<evidence type="ECO:0000313" key="8">
    <source>
        <dbReference type="EMBL" id="CAG6614254.1"/>
    </source>
</evidence>
<comment type="similarity">
    <text evidence="1">Belongs to the alpha-carbonic anhydrase family.</text>
</comment>
<evidence type="ECO:0000256" key="5">
    <source>
        <dbReference type="ARBA" id="ARBA00023239"/>
    </source>
</evidence>
<dbReference type="EC" id="4.2.1.1" evidence="2"/>
<reference evidence="8" key="1">
    <citation type="submission" date="2021-05" db="EMBL/GenBank/DDBJ databases">
        <authorList>
            <person name="Alioto T."/>
            <person name="Alioto T."/>
            <person name="Gomez Garrido J."/>
        </authorList>
    </citation>
    <scope>NUCLEOTIDE SEQUENCE</scope>
</reference>
<dbReference type="GO" id="GO:0008270">
    <property type="term" value="F:zinc ion binding"/>
    <property type="evidence" value="ECO:0007669"/>
    <property type="project" value="InterPro"/>
</dbReference>
<name>A0A8D8LQ28_9HEMI</name>
<evidence type="ECO:0000256" key="2">
    <source>
        <dbReference type="ARBA" id="ARBA00012925"/>
    </source>
</evidence>
<dbReference type="SUPFAM" id="SSF51069">
    <property type="entry name" value="Carbonic anhydrase"/>
    <property type="match status" value="1"/>
</dbReference>
<dbReference type="CDD" id="cd00326">
    <property type="entry name" value="alpha_CA"/>
    <property type="match status" value="1"/>
</dbReference>
<keyword evidence="3" id="KW-0479">Metal-binding</keyword>
<dbReference type="Gene3D" id="3.10.200.10">
    <property type="entry name" value="Alpha carbonic anhydrase"/>
    <property type="match status" value="1"/>
</dbReference>
<evidence type="ECO:0000256" key="4">
    <source>
        <dbReference type="ARBA" id="ARBA00022833"/>
    </source>
</evidence>
<dbReference type="GO" id="GO:0004089">
    <property type="term" value="F:carbonate dehydratase activity"/>
    <property type="evidence" value="ECO:0007669"/>
    <property type="project" value="UniProtKB-EC"/>
</dbReference>
<dbReference type="PROSITE" id="PS51144">
    <property type="entry name" value="ALPHA_CA_2"/>
    <property type="match status" value="1"/>
</dbReference>
<dbReference type="PANTHER" id="PTHR18952">
    <property type="entry name" value="CARBONIC ANHYDRASE"/>
    <property type="match status" value="1"/>
</dbReference>
<dbReference type="AlphaFoldDB" id="A0A8D8LQ28"/>
<keyword evidence="4" id="KW-0862">Zinc</keyword>
<dbReference type="InterPro" id="IPR001148">
    <property type="entry name" value="CA_dom"/>
</dbReference>
<evidence type="ECO:0000256" key="6">
    <source>
        <dbReference type="ARBA" id="ARBA00048348"/>
    </source>
</evidence>
<evidence type="ECO:0000256" key="3">
    <source>
        <dbReference type="ARBA" id="ARBA00022723"/>
    </source>
</evidence>
<dbReference type="PANTHER" id="PTHR18952:SF265">
    <property type="entry name" value="CARBONIC ANHYDRASE"/>
    <property type="match status" value="1"/>
</dbReference>